<keyword evidence="1" id="KW-1133">Transmembrane helix</keyword>
<comment type="caution">
    <text evidence="2">The sequence shown here is derived from an EMBL/GenBank/DDBJ whole genome shotgun (WGS) entry which is preliminary data.</text>
</comment>
<reference evidence="2" key="1">
    <citation type="journal article" date="2015" name="Nature">
        <title>Complex archaea that bridge the gap between prokaryotes and eukaryotes.</title>
        <authorList>
            <person name="Spang A."/>
            <person name="Saw J.H."/>
            <person name="Jorgensen S.L."/>
            <person name="Zaremba-Niedzwiedzka K."/>
            <person name="Martijn J."/>
            <person name="Lind A.E."/>
            <person name="van Eijk R."/>
            <person name="Schleper C."/>
            <person name="Guy L."/>
            <person name="Ettema T.J."/>
        </authorList>
    </citation>
    <scope>NUCLEOTIDE SEQUENCE</scope>
</reference>
<feature type="transmembrane region" description="Helical" evidence="1">
    <location>
        <begin position="165"/>
        <end position="185"/>
    </location>
</feature>
<feature type="transmembrane region" description="Helical" evidence="1">
    <location>
        <begin position="118"/>
        <end position="144"/>
    </location>
</feature>
<name>A0A0F8XQC3_9ZZZZ</name>
<keyword evidence="1" id="KW-0472">Membrane</keyword>
<dbReference type="AlphaFoldDB" id="A0A0F8XQC3"/>
<sequence>MKKILLTLILGIFLLSFASSQIQSLGTFKLNADINLIQTCDNCTFNNITSVLYPNSSVAISNVEMTKDGTFYNHTFSNANITGSYIVNGFGDLDGINTVWNYDFKVNNTGTEQSISDAILYIISFVGLIIVFFLSLYFAISLPYRNIPNDDGQIISVSSLKYLKLMMILISYALFNWVLNLLMALSELLNLTSY</sequence>
<dbReference type="EMBL" id="LAZR01057851">
    <property type="protein sequence ID" value="KKK71178.1"/>
    <property type="molecule type" value="Genomic_DNA"/>
</dbReference>
<keyword evidence="1" id="KW-0812">Transmembrane</keyword>
<evidence type="ECO:0000313" key="2">
    <source>
        <dbReference type="EMBL" id="KKK71178.1"/>
    </source>
</evidence>
<proteinExistence type="predicted"/>
<evidence type="ECO:0000256" key="1">
    <source>
        <dbReference type="SAM" id="Phobius"/>
    </source>
</evidence>
<gene>
    <name evidence="2" type="ORF">LCGC14_2916540</name>
</gene>
<organism evidence="2">
    <name type="scientific">marine sediment metagenome</name>
    <dbReference type="NCBI Taxonomy" id="412755"/>
    <lineage>
        <taxon>unclassified sequences</taxon>
        <taxon>metagenomes</taxon>
        <taxon>ecological metagenomes</taxon>
    </lineage>
</organism>
<accession>A0A0F8XQC3</accession>
<feature type="non-terminal residue" evidence="2">
    <location>
        <position position="194"/>
    </location>
</feature>
<protein>
    <submittedName>
        <fullName evidence="2">Uncharacterized protein</fullName>
    </submittedName>
</protein>